<dbReference type="EMBL" id="JXRA01000065">
    <property type="protein sequence ID" value="KIO76376.1"/>
    <property type="molecule type" value="Genomic_DNA"/>
</dbReference>
<accession>A0A0D0GPH9</accession>
<dbReference type="STRING" id="1503925.TH53_15635"/>
<gene>
    <name evidence="2" type="ORF">TH53_15635</name>
</gene>
<organism evidence="2 3">
    <name type="scientific">Pedobacter lusitanus</name>
    <dbReference type="NCBI Taxonomy" id="1503925"/>
    <lineage>
        <taxon>Bacteria</taxon>
        <taxon>Pseudomonadati</taxon>
        <taxon>Bacteroidota</taxon>
        <taxon>Sphingobacteriia</taxon>
        <taxon>Sphingobacteriales</taxon>
        <taxon>Sphingobacteriaceae</taxon>
        <taxon>Pedobacter</taxon>
    </lineage>
</organism>
<keyword evidence="3" id="KW-1185">Reference proteome</keyword>
<dbReference type="AlphaFoldDB" id="A0A0D0GPH9"/>
<evidence type="ECO:0000313" key="2">
    <source>
        <dbReference type="EMBL" id="KIO76376.1"/>
    </source>
</evidence>
<keyword evidence="1" id="KW-0812">Transmembrane</keyword>
<keyword evidence="1" id="KW-0472">Membrane</keyword>
<comment type="caution">
    <text evidence="2">The sequence shown here is derived from an EMBL/GenBank/DDBJ whole genome shotgun (WGS) entry which is preliminary data.</text>
</comment>
<feature type="transmembrane region" description="Helical" evidence="1">
    <location>
        <begin position="15"/>
        <end position="35"/>
    </location>
</feature>
<keyword evidence="1" id="KW-1133">Transmembrane helix</keyword>
<dbReference type="Proteomes" id="UP000032049">
    <property type="component" value="Unassembled WGS sequence"/>
</dbReference>
<reference evidence="2 3" key="1">
    <citation type="submission" date="2015-01" db="EMBL/GenBank/DDBJ databases">
        <title>Draft genome sequence of Pedobacter sp. NL19 isolated from sludge of an effluent treatment pond in an abandoned uranium mine.</title>
        <authorList>
            <person name="Santos T."/>
            <person name="Caetano T."/>
            <person name="Covas C."/>
            <person name="Cruz A."/>
            <person name="Mendo S."/>
        </authorList>
    </citation>
    <scope>NUCLEOTIDE SEQUENCE [LARGE SCALE GENOMIC DNA]</scope>
    <source>
        <strain evidence="2 3">NL19</strain>
    </source>
</reference>
<protein>
    <recommendedName>
        <fullName evidence="4">Cbb3-type cytochrome oxidase component FixQ</fullName>
    </recommendedName>
</protein>
<evidence type="ECO:0000313" key="3">
    <source>
        <dbReference type="Proteomes" id="UP000032049"/>
    </source>
</evidence>
<name>A0A0D0GPH9_9SPHI</name>
<proteinExistence type="predicted"/>
<sequence>MFKQFLDKVDGNQGYLLSSLGIFMLFFLLVGILLLTMKKDEIKYMSELPLKDDQDERGN</sequence>
<evidence type="ECO:0000256" key="1">
    <source>
        <dbReference type="SAM" id="Phobius"/>
    </source>
</evidence>
<evidence type="ECO:0008006" key="4">
    <source>
        <dbReference type="Google" id="ProtNLM"/>
    </source>
</evidence>